<feature type="transmembrane region" description="Helical" evidence="1">
    <location>
        <begin position="39"/>
        <end position="56"/>
    </location>
</feature>
<dbReference type="Pfam" id="PF20327">
    <property type="entry name" value="DUF6622"/>
    <property type="match status" value="1"/>
</dbReference>
<dbReference type="Proteomes" id="UP000094329">
    <property type="component" value="Unassembled WGS sequence"/>
</dbReference>
<feature type="transmembrane region" description="Helical" evidence="1">
    <location>
        <begin position="104"/>
        <end position="124"/>
    </location>
</feature>
<evidence type="ECO:0008006" key="4">
    <source>
        <dbReference type="Google" id="ProtNLM"/>
    </source>
</evidence>
<sequence length="169" mass="18455">METVVQAISHTPWWVFVLFVILVRRGIKALKPSTASLKGLMLLPLVFLAFSVHTLFLSTQPIFETLGLWLIGGCVGGAIAYMVTPLERVSVDLKNKTLNLPGSAYVLIMVLCAFVVKYALGYQLAAHPEIIHNIGFTVVLLATAGLFTGLSVGRASRLLYRLYQVPVVV</sequence>
<reference evidence="2 3" key="1">
    <citation type="submission" date="2016-08" db="EMBL/GenBank/DDBJ databases">
        <title>Draft genome sequence of Candidatus Piscirickettsia litoralis, from seawater.</title>
        <authorList>
            <person name="Wan X."/>
            <person name="Lee A.J."/>
            <person name="Hou S."/>
            <person name="Donachie S.P."/>
        </authorList>
    </citation>
    <scope>NUCLEOTIDE SEQUENCE [LARGE SCALE GENOMIC DNA]</scope>
    <source>
        <strain evidence="2 3">Y2</strain>
    </source>
</reference>
<keyword evidence="1" id="KW-0472">Membrane</keyword>
<protein>
    <recommendedName>
        <fullName evidence="4">DUF1453 domain-containing protein</fullName>
    </recommendedName>
</protein>
<keyword evidence="1" id="KW-1133">Transmembrane helix</keyword>
<dbReference type="EMBL" id="MDTU01000001">
    <property type="protein sequence ID" value="ODN41769.1"/>
    <property type="molecule type" value="Genomic_DNA"/>
</dbReference>
<organism evidence="2 3">
    <name type="scientific">Piscirickettsia litoralis</name>
    <dbReference type="NCBI Taxonomy" id="1891921"/>
    <lineage>
        <taxon>Bacteria</taxon>
        <taxon>Pseudomonadati</taxon>
        <taxon>Pseudomonadota</taxon>
        <taxon>Gammaproteobacteria</taxon>
        <taxon>Thiotrichales</taxon>
        <taxon>Piscirickettsiaceae</taxon>
        <taxon>Piscirickettsia</taxon>
    </lineage>
</organism>
<feature type="transmembrane region" description="Helical" evidence="1">
    <location>
        <begin position="12"/>
        <end position="27"/>
    </location>
</feature>
<evidence type="ECO:0000256" key="1">
    <source>
        <dbReference type="SAM" id="Phobius"/>
    </source>
</evidence>
<name>A0ABX2ZZE8_9GAMM</name>
<comment type="caution">
    <text evidence="2">The sequence shown here is derived from an EMBL/GenBank/DDBJ whole genome shotgun (WGS) entry which is preliminary data.</text>
</comment>
<accession>A0ABX2ZZE8</accession>
<keyword evidence="1" id="KW-0812">Transmembrane</keyword>
<evidence type="ECO:0000313" key="2">
    <source>
        <dbReference type="EMBL" id="ODN41769.1"/>
    </source>
</evidence>
<keyword evidence="3" id="KW-1185">Reference proteome</keyword>
<dbReference type="InterPro" id="IPR046730">
    <property type="entry name" value="DUF6622"/>
</dbReference>
<feature type="transmembrane region" description="Helical" evidence="1">
    <location>
        <begin position="130"/>
        <end position="152"/>
    </location>
</feature>
<dbReference type="RefSeq" id="WP_069311571.1">
    <property type="nucleotide sequence ID" value="NZ_MDTU01000001.1"/>
</dbReference>
<proteinExistence type="predicted"/>
<evidence type="ECO:0000313" key="3">
    <source>
        <dbReference type="Proteomes" id="UP000094329"/>
    </source>
</evidence>
<feature type="transmembrane region" description="Helical" evidence="1">
    <location>
        <begin position="62"/>
        <end position="83"/>
    </location>
</feature>
<gene>
    <name evidence="2" type="ORF">BGC07_00705</name>
</gene>